<dbReference type="PANTHER" id="PTHR43283:SF14">
    <property type="entry name" value="BLL8153 PROTEIN"/>
    <property type="match status" value="1"/>
</dbReference>
<protein>
    <recommendedName>
        <fullName evidence="1">Beta-lactamase-related domain-containing protein</fullName>
    </recommendedName>
</protein>
<dbReference type="EMBL" id="QEQK01000020">
    <property type="protein sequence ID" value="PWN54678.1"/>
    <property type="molecule type" value="Genomic_DNA"/>
</dbReference>
<dbReference type="SUPFAM" id="SSF56601">
    <property type="entry name" value="beta-lactamase/transpeptidase-like"/>
    <property type="match status" value="1"/>
</dbReference>
<dbReference type="Gene3D" id="3.40.710.10">
    <property type="entry name" value="DD-peptidase/beta-lactamase superfamily"/>
    <property type="match status" value="1"/>
</dbReference>
<dbReference type="Proteomes" id="UP000251800">
    <property type="component" value="Unassembled WGS sequence"/>
</dbReference>
<evidence type="ECO:0000259" key="1">
    <source>
        <dbReference type="Pfam" id="PF00144"/>
    </source>
</evidence>
<name>A0A383XPX4_9GAMM</name>
<dbReference type="InterPro" id="IPR001466">
    <property type="entry name" value="Beta-lactam-related"/>
</dbReference>
<dbReference type="Pfam" id="PF00144">
    <property type="entry name" value="Beta-lactamase"/>
    <property type="match status" value="1"/>
</dbReference>
<keyword evidence="3" id="KW-1185">Reference proteome</keyword>
<dbReference type="InterPro" id="IPR050789">
    <property type="entry name" value="Diverse_Enzym_Activities"/>
</dbReference>
<sequence length="408" mass="46125">MRRRLLAALGLIGLAGVLALLGLLRPWATYNPIKLNTMFAEDQRVAHFRAMEGLMPYRVVDAADRPFQFDAAPAAIVDQYSYAGETRRLDDFLTRVDATGLLVIQDDRIVHEQYRLGASETTRHTSWSVAKSFVATLVGVALREGRIASLDDPIDRYAPSLTGSVYEGVPIRHVLEMSSGIDFDETYNSRRSDIQMLFVKLFAFRQRLTAVLHDYDRARPSGSHFHYASIETQALGQLLSELYDQPLSKLLEDKLWQPLGMAGQAYWNTDRMGEQGMELAFCCLNAQLRDYAKLGRLYLQQGQWQGRALLPDGWVPMATTPPRQDMQPGQSDYAYGPRGYGLHWWIPADAQREYFAAGVWGQYIYVSEPDRLIIVRSSVDPEYRANMDESIVVFRAIRDGLRAAATAD</sequence>
<dbReference type="PANTHER" id="PTHR43283">
    <property type="entry name" value="BETA-LACTAMASE-RELATED"/>
    <property type="match status" value="1"/>
</dbReference>
<proteinExistence type="predicted"/>
<gene>
    <name evidence="2" type="ORF">DEH80_16360</name>
</gene>
<comment type="caution">
    <text evidence="2">The sequence shown here is derived from an EMBL/GenBank/DDBJ whole genome shotgun (WGS) entry which is preliminary data.</text>
</comment>
<dbReference type="OrthoDB" id="9814204at2"/>
<dbReference type="RefSeq" id="WP_109721599.1">
    <property type="nucleotide sequence ID" value="NZ_QEQK01000020.1"/>
</dbReference>
<evidence type="ECO:0000313" key="2">
    <source>
        <dbReference type="EMBL" id="PWN54678.1"/>
    </source>
</evidence>
<dbReference type="AlphaFoldDB" id="A0A383XPX4"/>
<reference evidence="2 3" key="1">
    <citation type="submission" date="2018-05" db="EMBL/GenBank/DDBJ databases">
        <title>Abyssibacter profundi OUC007T gen. nov., sp. nov, a marine bacterium isolated from seawater of the Mariana Trench.</title>
        <authorList>
            <person name="Zhou S."/>
        </authorList>
    </citation>
    <scope>NUCLEOTIDE SEQUENCE [LARGE SCALE GENOMIC DNA]</scope>
    <source>
        <strain evidence="2 3">OUC007</strain>
    </source>
</reference>
<evidence type="ECO:0000313" key="3">
    <source>
        <dbReference type="Proteomes" id="UP000251800"/>
    </source>
</evidence>
<accession>A0A383XPX4</accession>
<dbReference type="InterPro" id="IPR012338">
    <property type="entry name" value="Beta-lactam/transpept-like"/>
</dbReference>
<feature type="domain" description="Beta-lactamase-related" evidence="1">
    <location>
        <begin position="99"/>
        <end position="375"/>
    </location>
</feature>
<organism evidence="2 3">
    <name type="scientific">Abyssibacter profundi</name>
    <dbReference type="NCBI Taxonomy" id="2182787"/>
    <lineage>
        <taxon>Bacteria</taxon>
        <taxon>Pseudomonadati</taxon>
        <taxon>Pseudomonadota</taxon>
        <taxon>Gammaproteobacteria</taxon>
        <taxon>Chromatiales</taxon>
        <taxon>Oceanococcaceae</taxon>
        <taxon>Abyssibacter</taxon>
    </lineage>
</organism>